<dbReference type="PANTHER" id="PTHR24148:SF73">
    <property type="entry name" value="HET DOMAIN PROTEIN (AFU_ORTHOLOGUE AFUA_8G01020)"/>
    <property type="match status" value="1"/>
</dbReference>
<accession>A0A8H4SSH2</accession>
<dbReference type="InterPro" id="IPR010730">
    <property type="entry name" value="HET"/>
</dbReference>
<reference evidence="2" key="1">
    <citation type="journal article" date="2020" name="BMC Genomics">
        <title>Correction to: Identification and distribution of gene clusters required for synthesis of sphingolipid metabolism inhibitors in diverse species of the filamentous fungus Fusarium.</title>
        <authorList>
            <person name="Kim H.S."/>
            <person name="Lohmar J.M."/>
            <person name="Busman M."/>
            <person name="Brown D.W."/>
            <person name="Naumann T.A."/>
            <person name="Divon H.H."/>
            <person name="Lysoe E."/>
            <person name="Uhlig S."/>
            <person name="Proctor R.H."/>
        </authorList>
    </citation>
    <scope>NUCLEOTIDE SEQUENCE</scope>
    <source>
        <strain evidence="2">NRRL 20472</strain>
    </source>
</reference>
<dbReference type="InterPro" id="IPR052895">
    <property type="entry name" value="HetReg/Transcr_Mod"/>
</dbReference>
<proteinExistence type="predicted"/>
<feature type="domain" description="Heterokaryon incompatibility" evidence="1">
    <location>
        <begin position="70"/>
        <end position="253"/>
    </location>
</feature>
<keyword evidence="3" id="KW-1185">Reference proteome</keyword>
<dbReference type="OrthoDB" id="2157530at2759"/>
<sequence length="875" mass="99057">MLLSTQPPTLLAWVHELDGMKTMLPAIEDMFGPLKPSPHYIRLLRIAAGGDGETIRCSLRAVNLDDNPTYTALSYAWRKHYTTIKSTAWMFWDMIQAGYRDEQMRWSSPNDEPVARPTKTIICNGGKLMIHANLYDGLLSFRRTRSTSEEYWMDAICINQGDTAEKTAQVMMMDRIYTSANNVAIWLGAALKDYDKYIPDLEALSRFPQGIYRHAHHQTFMRSTISFSLSHTSKLANDLTRRQWFSRIWVLQELFLSRRYVFLYGDHTISFGALHTAFTWVFQRRSITDELSRQDLISQAYMQPVYSPRLRKYQTTLKSRESISQGRRLTLREWLRVCQDRQSSDLRDCIFGGLSLIRPECKTIDHKRLQLEGDFRPRSDLQRPGTPPPLPKGLWSELHVDYEVSESEVFVNVAACLLSQYESHHFDLLSFAARCGDTKYVDEISEAKPINIPSLEGLPSWAPALGTWTTRVTSNLAAAAPEAGGGGVAFITGVLRSHQGIPSPNISKDGTKLFLNAVSLDVVQELLVTLDVTGYGKNSVATMAMLPSTAIWGITSLASFLEMITKLPHDYVMGKGTSFDAIANCVACFTPSSSPDKHFIQVETGMERRERPVTQSDRRASKWLCEVLSQQVHEWISKIRQDPHREDNESGKGIGKLECLVSAYTVVAAEYSDLPWTRIDSSLLNISGFEKTDIFQHLQHTWEEPQSDSPKPTDDTSWAKDETLRLAFEQYQKAFFYGMVWAIFFTTKDGLIGIGPSWLKPGDQIMVVLDAIVPYIFRTADDDVSFKIQRLEEIIADIRKDVMKLSRSKSKTELERAAALEIGTGRYQGQIDEMKQRIGMRSGWVLVGEAYVEGVMLGEVMEGPGGDSMERITLL</sequence>
<organism evidence="2 3">
    <name type="scientific">Fusarium sarcochroum</name>
    <dbReference type="NCBI Taxonomy" id="1208366"/>
    <lineage>
        <taxon>Eukaryota</taxon>
        <taxon>Fungi</taxon>
        <taxon>Dikarya</taxon>
        <taxon>Ascomycota</taxon>
        <taxon>Pezizomycotina</taxon>
        <taxon>Sordariomycetes</taxon>
        <taxon>Hypocreomycetidae</taxon>
        <taxon>Hypocreales</taxon>
        <taxon>Nectriaceae</taxon>
        <taxon>Fusarium</taxon>
        <taxon>Fusarium lateritium species complex</taxon>
    </lineage>
</organism>
<dbReference type="EMBL" id="JABEXW010001277">
    <property type="protein sequence ID" value="KAF4944902.1"/>
    <property type="molecule type" value="Genomic_DNA"/>
</dbReference>
<evidence type="ECO:0000313" key="3">
    <source>
        <dbReference type="Proteomes" id="UP000622797"/>
    </source>
</evidence>
<comment type="caution">
    <text evidence="2">The sequence shown here is derived from an EMBL/GenBank/DDBJ whole genome shotgun (WGS) entry which is preliminary data.</text>
</comment>
<dbReference type="Proteomes" id="UP000622797">
    <property type="component" value="Unassembled WGS sequence"/>
</dbReference>
<protein>
    <recommendedName>
        <fullName evidence="1">Heterokaryon incompatibility domain-containing protein</fullName>
    </recommendedName>
</protein>
<dbReference type="PANTHER" id="PTHR24148">
    <property type="entry name" value="ANKYRIN REPEAT DOMAIN-CONTAINING PROTEIN 39 HOMOLOG-RELATED"/>
    <property type="match status" value="1"/>
</dbReference>
<gene>
    <name evidence="2" type="ORF">FSARC_14548</name>
</gene>
<name>A0A8H4SSH2_9HYPO</name>
<reference evidence="2" key="2">
    <citation type="submission" date="2020-05" db="EMBL/GenBank/DDBJ databases">
        <authorList>
            <person name="Kim H.-S."/>
            <person name="Proctor R.H."/>
            <person name="Brown D.W."/>
        </authorList>
    </citation>
    <scope>NUCLEOTIDE SEQUENCE</scope>
    <source>
        <strain evidence="2">NRRL 20472</strain>
    </source>
</reference>
<dbReference type="AlphaFoldDB" id="A0A8H4SSH2"/>
<evidence type="ECO:0000259" key="1">
    <source>
        <dbReference type="Pfam" id="PF06985"/>
    </source>
</evidence>
<evidence type="ECO:0000313" key="2">
    <source>
        <dbReference type="EMBL" id="KAF4944902.1"/>
    </source>
</evidence>
<dbReference type="Pfam" id="PF06985">
    <property type="entry name" value="HET"/>
    <property type="match status" value="1"/>
</dbReference>